<dbReference type="PANTHER" id="PTHR31293:SF12">
    <property type="entry name" value="RNI-LIKE SUPERFAMILY PROTEIN"/>
    <property type="match status" value="1"/>
</dbReference>
<dbReference type="AlphaFoldDB" id="A0A834TW50"/>
<name>A0A834TW50_9FABA</name>
<feature type="region of interest" description="Disordered" evidence="1">
    <location>
        <begin position="263"/>
        <end position="293"/>
    </location>
</feature>
<feature type="compositionally biased region" description="Basic and acidic residues" evidence="1">
    <location>
        <begin position="284"/>
        <end position="293"/>
    </location>
</feature>
<reference evidence="3" key="1">
    <citation type="submission" date="2020-09" db="EMBL/GenBank/DDBJ databases">
        <title>Genome-Enabled Discovery of Anthraquinone Biosynthesis in Senna tora.</title>
        <authorList>
            <person name="Kang S.-H."/>
            <person name="Pandey R.P."/>
            <person name="Lee C.-M."/>
            <person name="Sim J.-S."/>
            <person name="Jeong J.-T."/>
            <person name="Choi B.-S."/>
            <person name="Jung M."/>
            <person name="Ginzburg D."/>
            <person name="Zhao K."/>
            <person name="Won S.Y."/>
            <person name="Oh T.-J."/>
            <person name="Yu Y."/>
            <person name="Kim N.-H."/>
            <person name="Lee O.R."/>
            <person name="Lee T.-H."/>
            <person name="Bashyal P."/>
            <person name="Kim T.-S."/>
            <person name="Lee W.-H."/>
            <person name="Kawkins C."/>
            <person name="Kim C.-K."/>
            <person name="Kim J.S."/>
            <person name="Ahn B.O."/>
            <person name="Rhee S.Y."/>
            <person name="Sohng J.K."/>
        </authorList>
    </citation>
    <scope>NUCLEOTIDE SEQUENCE</scope>
    <source>
        <tissue evidence="3">Leaf</tissue>
    </source>
</reference>
<evidence type="ECO:0000313" key="4">
    <source>
        <dbReference type="Proteomes" id="UP000634136"/>
    </source>
</evidence>
<evidence type="ECO:0000313" key="3">
    <source>
        <dbReference type="EMBL" id="KAF7825314.1"/>
    </source>
</evidence>
<gene>
    <name evidence="3" type="ORF">G2W53_016478</name>
</gene>
<evidence type="ECO:0000259" key="2">
    <source>
        <dbReference type="Pfam" id="PF24758"/>
    </source>
</evidence>
<dbReference type="Proteomes" id="UP000634136">
    <property type="component" value="Unassembled WGS sequence"/>
</dbReference>
<dbReference type="InterPro" id="IPR055411">
    <property type="entry name" value="LRR_FXL15/At3g58940/PEG3-like"/>
</dbReference>
<accession>A0A834TW50</accession>
<dbReference type="Pfam" id="PF24758">
    <property type="entry name" value="LRR_At5g56370"/>
    <property type="match status" value="1"/>
</dbReference>
<protein>
    <submittedName>
        <fullName evidence="3">F-box/FBD/LRR-repeat protein</fullName>
    </submittedName>
</protein>
<evidence type="ECO:0000256" key="1">
    <source>
        <dbReference type="SAM" id="MobiDB-lite"/>
    </source>
</evidence>
<dbReference type="InterPro" id="IPR055294">
    <property type="entry name" value="FBL60-like"/>
</dbReference>
<keyword evidence="4" id="KW-1185">Reference proteome</keyword>
<dbReference type="EMBL" id="JAAIUW010000006">
    <property type="protein sequence ID" value="KAF7825314.1"/>
    <property type="molecule type" value="Genomic_DNA"/>
</dbReference>
<sequence length="293" mass="33544">MEKKRLAKMERELIDGRRKTEAAGTENAFSRVKLPLTMSFYDTFNPWKSLWPSTSTLDFDDQNYKNNETQYSRFVQFVYTILVLRDSQPIKSFRLECKSTFTSNVNVNIWINSALQREVEHLEIGSLPVNIKLPSGILTCKTLVVLKLKDVNLNPVSSARLPSLKILHLKVVKFSTSLCFGKLLSDCTLLEDLFARCVQTKKGPLFKLPKLISANVEIFFESVIMKALSNAKFLRYREQQPHEEEKEGELVVSKIFFQTQPRQCNWASDRTTTPPSSEPPPSARRRDSTGSGR</sequence>
<dbReference type="OrthoDB" id="1434964at2759"/>
<dbReference type="PANTHER" id="PTHR31293">
    <property type="entry name" value="RNI-LIKE SUPERFAMILY PROTEIN"/>
    <property type="match status" value="1"/>
</dbReference>
<comment type="caution">
    <text evidence="3">The sequence shown here is derived from an EMBL/GenBank/DDBJ whole genome shotgun (WGS) entry which is preliminary data.</text>
</comment>
<proteinExistence type="predicted"/>
<organism evidence="3 4">
    <name type="scientific">Senna tora</name>
    <dbReference type="NCBI Taxonomy" id="362788"/>
    <lineage>
        <taxon>Eukaryota</taxon>
        <taxon>Viridiplantae</taxon>
        <taxon>Streptophyta</taxon>
        <taxon>Embryophyta</taxon>
        <taxon>Tracheophyta</taxon>
        <taxon>Spermatophyta</taxon>
        <taxon>Magnoliopsida</taxon>
        <taxon>eudicotyledons</taxon>
        <taxon>Gunneridae</taxon>
        <taxon>Pentapetalae</taxon>
        <taxon>rosids</taxon>
        <taxon>fabids</taxon>
        <taxon>Fabales</taxon>
        <taxon>Fabaceae</taxon>
        <taxon>Caesalpinioideae</taxon>
        <taxon>Cassia clade</taxon>
        <taxon>Senna</taxon>
    </lineage>
</organism>
<dbReference type="SUPFAM" id="SSF52047">
    <property type="entry name" value="RNI-like"/>
    <property type="match status" value="1"/>
</dbReference>
<feature type="domain" description="F-box/LRR-repeat protein 15/At3g58940/PEG3-like LRR" evidence="2">
    <location>
        <begin position="109"/>
        <end position="197"/>
    </location>
</feature>